<dbReference type="InterPro" id="IPR010982">
    <property type="entry name" value="Lambda_DNA-bd_dom_sf"/>
</dbReference>
<feature type="domain" description="HTH cro/C1-type" evidence="2">
    <location>
        <begin position="81"/>
        <end position="135"/>
    </location>
</feature>
<evidence type="ECO:0000313" key="3">
    <source>
        <dbReference type="EMBL" id="RAL25156.1"/>
    </source>
</evidence>
<name>A0A328CBW0_9DELT</name>
<evidence type="ECO:0000256" key="1">
    <source>
        <dbReference type="SAM" id="MobiDB-lite"/>
    </source>
</evidence>
<comment type="caution">
    <text evidence="3">The sequence shown here is derived from an EMBL/GenBank/DDBJ whole genome shotgun (WGS) entry which is preliminary data.</text>
</comment>
<accession>A0A328CBW0</accession>
<organism evidence="3 4">
    <name type="scientific">Lujinxingia litoralis</name>
    <dbReference type="NCBI Taxonomy" id="2211119"/>
    <lineage>
        <taxon>Bacteria</taxon>
        <taxon>Deltaproteobacteria</taxon>
        <taxon>Bradymonadales</taxon>
        <taxon>Lujinxingiaceae</taxon>
        <taxon>Lujinxingia</taxon>
    </lineage>
</organism>
<dbReference type="PROSITE" id="PS50943">
    <property type="entry name" value="HTH_CROC1"/>
    <property type="match status" value="1"/>
</dbReference>
<dbReference type="InterPro" id="IPR024370">
    <property type="entry name" value="PBP_domain"/>
</dbReference>
<evidence type="ECO:0000313" key="4">
    <source>
        <dbReference type="Proteomes" id="UP000249169"/>
    </source>
</evidence>
<dbReference type="SMART" id="SM00530">
    <property type="entry name" value="HTH_XRE"/>
    <property type="match status" value="1"/>
</dbReference>
<dbReference type="SUPFAM" id="SSF53850">
    <property type="entry name" value="Periplasmic binding protein-like II"/>
    <property type="match status" value="1"/>
</dbReference>
<dbReference type="PANTHER" id="PTHR38431:SF1">
    <property type="entry name" value="BLL2305 PROTEIN"/>
    <property type="match status" value="1"/>
</dbReference>
<evidence type="ECO:0000259" key="2">
    <source>
        <dbReference type="PROSITE" id="PS50943"/>
    </source>
</evidence>
<dbReference type="Proteomes" id="UP000249169">
    <property type="component" value="Unassembled WGS sequence"/>
</dbReference>
<dbReference type="InterPro" id="IPR001387">
    <property type="entry name" value="Cro/C1-type_HTH"/>
</dbReference>
<feature type="region of interest" description="Disordered" evidence="1">
    <location>
        <begin position="1"/>
        <end position="23"/>
    </location>
</feature>
<dbReference type="SUPFAM" id="SSF47413">
    <property type="entry name" value="lambda repressor-like DNA-binding domains"/>
    <property type="match status" value="1"/>
</dbReference>
<gene>
    <name evidence="3" type="ORF">DL240_02800</name>
</gene>
<dbReference type="Gene3D" id="1.10.260.40">
    <property type="entry name" value="lambda repressor-like DNA-binding domains"/>
    <property type="match status" value="1"/>
</dbReference>
<sequence>MRKRPPVPHPVSGRRGLGKGSPGHLVAWRATHVRGGPREGREQNDVWLRVLFALHVVWVALHPPGLNLGGFLNDTTAISLVRDRRTAAGLSQAELAARIGVSRQTLNAIETGRQVPSTTLALLLARALRCSVDELFRLSGGPVVQVRLADASPCATRVVVGRVDGALVAHPLQDERSAADGVVLEREEARASALVELLSDSADVDCNLLIAGCAPLLGALAGRLGRRYRDARSTWIHADSSRALQLVTQGLVHIAGMHLASEVDAEAHARAARRAFPGQNTAIIHLARWRQGLVVAPGNPLSLQAGADLGRDDVRRALRSPGSGARQVFERAVGDPGGLDMTRADLLAADHAEVARLVRMGIADVGVAIESAAIAEGLTFIPLSEERFELLVPESRLESPAVARFVDLIDQPTFRAEASLMPGYDLAAAGHAATVCASQE</sequence>
<dbReference type="EMBL" id="QHKO01000001">
    <property type="protein sequence ID" value="RAL25156.1"/>
    <property type="molecule type" value="Genomic_DNA"/>
</dbReference>
<dbReference type="GO" id="GO:0003677">
    <property type="term" value="F:DNA binding"/>
    <property type="evidence" value="ECO:0007669"/>
    <property type="project" value="InterPro"/>
</dbReference>
<dbReference type="CDD" id="cd00093">
    <property type="entry name" value="HTH_XRE"/>
    <property type="match status" value="1"/>
</dbReference>
<reference evidence="3 4" key="1">
    <citation type="submission" date="2018-05" db="EMBL/GenBank/DDBJ databases">
        <title>Lujinxingia marina gen. nov. sp. nov., a new facultative anaerobic member of the class Deltaproteobacteria, and proposal of Lujinxingaceae fam. nov.</title>
        <authorList>
            <person name="Li C.-M."/>
        </authorList>
    </citation>
    <scope>NUCLEOTIDE SEQUENCE [LARGE SCALE GENOMIC DNA]</scope>
    <source>
        <strain evidence="3 4">B210</strain>
    </source>
</reference>
<proteinExistence type="predicted"/>
<dbReference type="AlphaFoldDB" id="A0A328CBW0"/>
<protein>
    <recommendedName>
        <fullName evidence="2">HTH cro/C1-type domain-containing protein</fullName>
    </recommendedName>
</protein>
<dbReference type="Pfam" id="PF01381">
    <property type="entry name" value="HTH_3"/>
    <property type="match status" value="1"/>
</dbReference>
<dbReference type="PANTHER" id="PTHR38431">
    <property type="entry name" value="BLL2305 PROTEIN"/>
    <property type="match status" value="1"/>
</dbReference>
<dbReference type="Pfam" id="PF12727">
    <property type="entry name" value="PBP_like"/>
    <property type="match status" value="1"/>
</dbReference>
<keyword evidence="4" id="KW-1185">Reference proteome</keyword>